<proteinExistence type="evidence at transcript level"/>
<organism evidence="3">
    <name type="scientific">Schistosoma japonicum</name>
    <name type="common">Blood fluke</name>
    <dbReference type="NCBI Taxonomy" id="6182"/>
    <lineage>
        <taxon>Eukaryota</taxon>
        <taxon>Metazoa</taxon>
        <taxon>Spiralia</taxon>
        <taxon>Lophotrochozoa</taxon>
        <taxon>Platyhelminthes</taxon>
        <taxon>Trematoda</taxon>
        <taxon>Digenea</taxon>
        <taxon>Strigeidida</taxon>
        <taxon>Schistosomatoidea</taxon>
        <taxon>Schistosomatidae</taxon>
        <taxon>Schistosoma</taxon>
    </lineage>
</organism>
<reference evidence="3" key="2">
    <citation type="submission" date="2009-03" db="EMBL/GenBank/DDBJ databases">
        <authorList>
            <person name="Gang L."/>
        </authorList>
    </citation>
    <scope>NUCLEOTIDE SEQUENCE</scope>
    <source>
        <strain evidence="3">Anhui</strain>
    </source>
</reference>
<reference evidence="3" key="1">
    <citation type="journal article" date="2009" name="Nature">
        <title>The Schistosoma japonicum genome reveals features of host-parasite interplay.</title>
        <authorList>
            <person name="Liu F."/>
            <person name="Zhou Y."/>
            <person name="Wang Z.Q."/>
            <person name="Lu G."/>
            <person name="Zheng H."/>
            <person name="Brindley P.J."/>
            <person name="McManus D.P."/>
            <person name="Blair D."/>
            <person name="Zhang Q.H."/>
            <person name="Zhong Y."/>
            <person name="Wang S."/>
            <person name="Han Z.G."/>
            <person name="Chen Z."/>
        </authorList>
    </citation>
    <scope>NUCLEOTIDE SEQUENCE</scope>
    <source>
        <strain evidence="3">Anhui</strain>
    </source>
</reference>
<evidence type="ECO:0000313" key="3">
    <source>
        <dbReference type="EMBL" id="CAX69679.1"/>
    </source>
</evidence>
<name>C1L4Q1_SCHJA</name>
<keyword evidence="1" id="KW-1133">Transmembrane helix</keyword>
<sequence>MKFTYLWLICLVSFMYFTYVQCDGEEQNPEPPRPRRKHPVLREVFLTAPQWLHIPFSLLGALASYAAYHFYG</sequence>
<dbReference type="AlphaFoldDB" id="C1L4Q1"/>
<keyword evidence="2" id="KW-0732">Signal</keyword>
<evidence type="ECO:0000256" key="1">
    <source>
        <dbReference type="SAM" id="Phobius"/>
    </source>
</evidence>
<feature type="transmembrane region" description="Helical" evidence="1">
    <location>
        <begin position="51"/>
        <end position="71"/>
    </location>
</feature>
<keyword evidence="1" id="KW-0812">Transmembrane</keyword>
<accession>C1L4Q1</accession>
<evidence type="ECO:0000256" key="2">
    <source>
        <dbReference type="SAM" id="SignalP"/>
    </source>
</evidence>
<feature type="signal peptide" evidence="2">
    <location>
        <begin position="1"/>
        <end position="22"/>
    </location>
</feature>
<keyword evidence="1" id="KW-0472">Membrane</keyword>
<feature type="chain" id="PRO_5002910029" evidence="2">
    <location>
        <begin position="23"/>
        <end position="72"/>
    </location>
</feature>
<dbReference type="EMBL" id="FN313945">
    <property type="protein sequence ID" value="CAX69679.1"/>
    <property type="molecule type" value="mRNA"/>
</dbReference>
<protein>
    <submittedName>
        <fullName evidence="3">Hypotheticial protein</fullName>
    </submittedName>
</protein>